<dbReference type="InterPro" id="IPR008266">
    <property type="entry name" value="Tyr_kinase_AS"/>
</dbReference>
<evidence type="ECO:0000256" key="1">
    <source>
        <dbReference type="ARBA" id="ARBA00004308"/>
    </source>
</evidence>
<dbReference type="GO" id="GO:0005524">
    <property type="term" value="F:ATP binding"/>
    <property type="evidence" value="ECO:0007669"/>
    <property type="project" value="UniProtKB-KW"/>
</dbReference>
<evidence type="ECO:0000256" key="3">
    <source>
        <dbReference type="ARBA" id="ARBA00022741"/>
    </source>
</evidence>
<dbReference type="FunFam" id="1.10.510.10:FF:001512">
    <property type="entry name" value="Receptor tyrosine-protein kinase erbB-2"/>
    <property type="match status" value="1"/>
</dbReference>
<feature type="region of interest" description="Disordered" evidence="8">
    <location>
        <begin position="257"/>
        <end position="292"/>
    </location>
</feature>
<evidence type="ECO:0000256" key="2">
    <source>
        <dbReference type="ARBA" id="ARBA00022679"/>
    </source>
</evidence>
<keyword evidence="4" id="KW-0418">Kinase</keyword>
<dbReference type="InterPro" id="IPR020635">
    <property type="entry name" value="Tyr_kinase_cat_dom"/>
</dbReference>
<dbReference type="GO" id="GO:0007169">
    <property type="term" value="P:cell surface receptor protein tyrosine kinase signaling pathway"/>
    <property type="evidence" value="ECO:0007669"/>
    <property type="project" value="TreeGrafter"/>
</dbReference>
<keyword evidence="2" id="KW-0808">Transferase</keyword>
<dbReference type="GO" id="GO:0012505">
    <property type="term" value="C:endomembrane system"/>
    <property type="evidence" value="ECO:0007669"/>
    <property type="project" value="UniProtKB-SubCell"/>
</dbReference>
<proteinExistence type="predicted"/>
<dbReference type="Gene3D" id="1.10.510.10">
    <property type="entry name" value="Transferase(Phosphotransferase) domain 1"/>
    <property type="match status" value="1"/>
</dbReference>
<gene>
    <name evidence="12" type="ORF">LOD99_430</name>
</gene>
<dbReference type="GO" id="GO:0004714">
    <property type="term" value="F:transmembrane receptor protein tyrosine kinase activity"/>
    <property type="evidence" value="ECO:0007669"/>
    <property type="project" value="TreeGrafter"/>
</dbReference>
<feature type="signal peptide" evidence="10">
    <location>
        <begin position="1"/>
        <end position="25"/>
    </location>
</feature>
<dbReference type="AlphaFoldDB" id="A0AAV7KBK6"/>
<accession>A0AAV7KBK6</accession>
<keyword evidence="9" id="KW-1133">Transmembrane helix</keyword>
<evidence type="ECO:0000256" key="10">
    <source>
        <dbReference type="SAM" id="SignalP"/>
    </source>
</evidence>
<dbReference type="SMART" id="SM00219">
    <property type="entry name" value="TyrKc"/>
    <property type="match status" value="1"/>
</dbReference>
<dbReference type="SUPFAM" id="SSF56112">
    <property type="entry name" value="Protein kinase-like (PK-like)"/>
    <property type="match status" value="1"/>
</dbReference>
<keyword evidence="9" id="KW-0812">Transmembrane</keyword>
<sequence>MYSNILLVYLLSLSVLTFYLSYTFAQSCSRDGDKRVTSIGNLSNVIQICLNSNNRTLEWKFLCFNDEGLGDISTNEFCLGMVHIGSVESYESSNNNLKPVLTNCDGNKYISYCNFTSTCNYVNESDYCHLCHNSLEPKCELDVDGTSQQNNNEIGIVVGSVLSVILIVIALFSIILVLIKCMRFKNTHHGDIRSVSHSSNRYGTLANNDHTDRTFPLMDDDSFDSYPSENLSYERRPRIESAGGSFDSIDPIPQMAIPPVPPSNSSLTAYANSSRKYESPIQPKSPTTTKSKSNLLDCHKEEDFYTSILDGYVDTEYYASISKRGVSKNHHLTSSGKIYVEPPRYIKSLRHDPNIEVNKDKLKIGQLIAQGQFGIVYSAQYSSPDGTIDVAVKKLKDYTNNEAENAFIKEAMILNQFKHPNVLRLIGVVSSSPYMMITELLKSELRELLLKLKESQLDKCQLLPSLLLQFCLNITAGMKYLAEMQFIHRDLAARNVLVSKNLTCRIADFGMTRQFGMEGDYTSKGGQIPFRWCAPEAVFYQKYSEKSDVWSLGMTMYEIWSLGMRPWPYSTNEEIVRALSVGTKLPPPTGCNRDVYKTMIETWRSEKSERPTFSKVLSMLIEIELPPPVPQTDPVLIIGNDPRLSVNLYKSLQTNQDY</sequence>
<keyword evidence="10" id="KW-0732">Signal</keyword>
<feature type="compositionally biased region" description="Polar residues" evidence="8">
    <location>
        <begin position="282"/>
        <end position="292"/>
    </location>
</feature>
<feature type="compositionally biased region" description="Polar residues" evidence="8">
    <location>
        <begin position="263"/>
        <end position="274"/>
    </location>
</feature>
<dbReference type="GO" id="GO:0043235">
    <property type="term" value="C:receptor complex"/>
    <property type="evidence" value="ECO:0007669"/>
    <property type="project" value="TreeGrafter"/>
</dbReference>
<evidence type="ECO:0000256" key="9">
    <source>
        <dbReference type="SAM" id="Phobius"/>
    </source>
</evidence>
<feature type="domain" description="Protein kinase" evidence="11">
    <location>
        <begin position="362"/>
        <end position="636"/>
    </location>
</feature>
<dbReference type="GO" id="GO:0050793">
    <property type="term" value="P:regulation of developmental process"/>
    <property type="evidence" value="ECO:0007669"/>
    <property type="project" value="UniProtKB-ARBA"/>
</dbReference>
<dbReference type="Pfam" id="PF07714">
    <property type="entry name" value="PK_Tyr_Ser-Thr"/>
    <property type="match status" value="1"/>
</dbReference>
<keyword evidence="3" id="KW-0547">Nucleotide-binding</keyword>
<evidence type="ECO:0000256" key="8">
    <source>
        <dbReference type="SAM" id="MobiDB-lite"/>
    </source>
</evidence>
<evidence type="ECO:0000259" key="11">
    <source>
        <dbReference type="PROSITE" id="PS50011"/>
    </source>
</evidence>
<dbReference type="InterPro" id="IPR000719">
    <property type="entry name" value="Prot_kinase_dom"/>
</dbReference>
<dbReference type="PANTHER" id="PTHR24416">
    <property type="entry name" value="TYROSINE-PROTEIN KINASE RECEPTOR"/>
    <property type="match status" value="1"/>
</dbReference>
<name>A0AAV7KBK6_9METZ</name>
<comment type="subcellular location">
    <subcellularLocation>
        <location evidence="1">Endomembrane system</location>
    </subcellularLocation>
</comment>
<protein>
    <recommendedName>
        <fullName evidence="11">Protein kinase domain-containing protein</fullName>
    </recommendedName>
</protein>
<dbReference type="InterPro" id="IPR050122">
    <property type="entry name" value="RTK"/>
</dbReference>
<dbReference type="InterPro" id="IPR011009">
    <property type="entry name" value="Kinase-like_dom_sf"/>
</dbReference>
<dbReference type="CDD" id="cd00192">
    <property type="entry name" value="PTKc"/>
    <property type="match status" value="1"/>
</dbReference>
<evidence type="ECO:0000256" key="5">
    <source>
        <dbReference type="ARBA" id="ARBA00022840"/>
    </source>
</evidence>
<dbReference type="PRINTS" id="PR00109">
    <property type="entry name" value="TYRKINASE"/>
</dbReference>
<dbReference type="PROSITE" id="PS00109">
    <property type="entry name" value="PROTEIN_KINASE_TYR"/>
    <property type="match status" value="1"/>
</dbReference>
<reference evidence="12 13" key="1">
    <citation type="journal article" date="2023" name="BMC Biol.">
        <title>The compact genome of the sponge Oopsacas minuta (Hexactinellida) is lacking key metazoan core genes.</title>
        <authorList>
            <person name="Santini S."/>
            <person name="Schenkelaars Q."/>
            <person name="Jourda C."/>
            <person name="Duchesne M."/>
            <person name="Belahbib H."/>
            <person name="Rocher C."/>
            <person name="Selva M."/>
            <person name="Riesgo A."/>
            <person name="Vervoort M."/>
            <person name="Leys S.P."/>
            <person name="Kodjabachian L."/>
            <person name="Le Bivic A."/>
            <person name="Borchiellini C."/>
            <person name="Claverie J.M."/>
            <person name="Renard E."/>
        </authorList>
    </citation>
    <scope>NUCLEOTIDE SEQUENCE [LARGE SCALE GENOMIC DNA]</scope>
    <source>
        <strain evidence="12">SPO-2</strain>
    </source>
</reference>
<evidence type="ECO:0000313" key="13">
    <source>
        <dbReference type="Proteomes" id="UP001165289"/>
    </source>
</evidence>
<comment type="caution">
    <text evidence="12">The sequence shown here is derived from an EMBL/GenBank/DDBJ whole genome shotgun (WGS) entry which is preliminary data.</text>
</comment>
<evidence type="ECO:0000256" key="7">
    <source>
        <dbReference type="ARBA" id="ARBA00023137"/>
    </source>
</evidence>
<dbReference type="GO" id="GO:0048468">
    <property type="term" value="P:cell development"/>
    <property type="evidence" value="ECO:0007669"/>
    <property type="project" value="UniProtKB-ARBA"/>
</dbReference>
<keyword evidence="13" id="KW-1185">Reference proteome</keyword>
<dbReference type="Gene3D" id="3.30.200.20">
    <property type="entry name" value="Phosphorylase Kinase, domain 1"/>
    <property type="match status" value="1"/>
</dbReference>
<dbReference type="GO" id="GO:0005886">
    <property type="term" value="C:plasma membrane"/>
    <property type="evidence" value="ECO:0007669"/>
    <property type="project" value="TreeGrafter"/>
</dbReference>
<keyword evidence="7" id="KW-0829">Tyrosine-protein kinase</keyword>
<organism evidence="12 13">
    <name type="scientific">Oopsacas minuta</name>
    <dbReference type="NCBI Taxonomy" id="111878"/>
    <lineage>
        <taxon>Eukaryota</taxon>
        <taxon>Metazoa</taxon>
        <taxon>Porifera</taxon>
        <taxon>Hexactinellida</taxon>
        <taxon>Hexasterophora</taxon>
        <taxon>Lyssacinosida</taxon>
        <taxon>Leucopsacidae</taxon>
        <taxon>Oopsacas</taxon>
    </lineage>
</organism>
<keyword evidence="6 9" id="KW-0472">Membrane</keyword>
<evidence type="ECO:0000256" key="4">
    <source>
        <dbReference type="ARBA" id="ARBA00022777"/>
    </source>
</evidence>
<feature type="chain" id="PRO_5044000864" description="Protein kinase domain-containing protein" evidence="10">
    <location>
        <begin position="26"/>
        <end position="658"/>
    </location>
</feature>
<dbReference type="InterPro" id="IPR001245">
    <property type="entry name" value="Ser-Thr/Tyr_kinase_cat_dom"/>
</dbReference>
<feature type="transmembrane region" description="Helical" evidence="9">
    <location>
        <begin position="154"/>
        <end position="179"/>
    </location>
</feature>
<dbReference type="EMBL" id="JAKMXF010000111">
    <property type="protein sequence ID" value="KAI6657686.1"/>
    <property type="molecule type" value="Genomic_DNA"/>
</dbReference>
<evidence type="ECO:0000313" key="12">
    <source>
        <dbReference type="EMBL" id="KAI6657686.1"/>
    </source>
</evidence>
<dbReference type="PANTHER" id="PTHR24416:SF631">
    <property type="entry name" value="SERINE_THREONINE_TYROSINE KINASE 1"/>
    <property type="match status" value="1"/>
</dbReference>
<dbReference type="PROSITE" id="PS50011">
    <property type="entry name" value="PROTEIN_KINASE_DOM"/>
    <property type="match status" value="1"/>
</dbReference>
<keyword evidence="5" id="KW-0067">ATP-binding</keyword>
<dbReference type="Proteomes" id="UP001165289">
    <property type="component" value="Unassembled WGS sequence"/>
</dbReference>
<evidence type="ECO:0000256" key="6">
    <source>
        <dbReference type="ARBA" id="ARBA00023136"/>
    </source>
</evidence>